<proteinExistence type="predicted"/>
<dbReference type="RefSeq" id="WP_339091971.1">
    <property type="nucleotide sequence ID" value="NZ_LR743507.1"/>
</dbReference>
<accession>A0A679JPA4</accession>
<protein>
    <submittedName>
        <fullName evidence="1">Uncharacterized protein</fullName>
    </submittedName>
</protein>
<organism evidence="1">
    <name type="scientific">Variovorax paradoxus</name>
    <dbReference type="NCBI Taxonomy" id="34073"/>
    <lineage>
        <taxon>Bacteria</taxon>
        <taxon>Pseudomonadati</taxon>
        <taxon>Pseudomonadota</taxon>
        <taxon>Betaproteobacteria</taxon>
        <taxon>Burkholderiales</taxon>
        <taxon>Comamonadaceae</taxon>
        <taxon>Variovorax</taxon>
    </lineage>
</organism>
<dbReference type="EMBL" id="LR743507">
    <property type="protein sequence ID" value="CAA2107831.1"/>
    <property type="molecule type" value="Genomic_DNA"/>
</dbReference>
<evidence type="ECO:0000313" key="1">
    <source>
        <dbReference type="EMBL" id="CAA2107831.1"/>
    </source>
</evidence>
<sequence>MLDIYYTDPSTTDMPEDPGSLELAGSIELDAHRSLAVLFDKGSKAGASFKYFEDSLLTPAQVATLLKVFISNVGELGGNRQALAAFDAMRGILEGAVGKGVGLVAFGD</sequence>
<reference evidence="1" key="1">
    <citation type="submission" date="2019-12" db="EMBL/GenBank/DDBJ databases">
        <authorList>
            <person name="Cremers G."/>
        </authorList>
    </citation>
    <scope>NUCLEOTIDE SEQUENCE</scope>
    <source>
        <strain evidence="1">Vvax</strain>
    </source>
</reference>
<gene>
    <name evidence="1" type="ORF">VVAX_04432</name>
</gene>
<name>A0A679JPA4_VARPD</name>
<dbReference type="AlphaFoldDB" id="A0A679JPA4"/>